<dbReference type="PROSITE" id="PS51186">
    <property type="entry name" value="GNAT"/>
    <property type="match status" value="1"/>
</dbReference>
<keyword evidence="2" id="KW-0808">Transferase</keyword>
<keyword evidence="3" id="KW-1185">Reference proteome</keyword>
<dbReference type="InterPro" id="IPR016181">
    <property type="entry name" value="Acyl_CoA_acyltransferase"/>
</dbReference>
<feature type="domain" description="N-acetyltransferase" evidence="1">
    <location>
        <begin position="26"/>
        <end position="188"/>
    </location>
</feature>
<accession>A0A858JKM3</accession>
<dbReference type="Gene3D" id="3.40.630.30">
    <property type="match status" value="1"/>
</dbReference>
<organism evidence="2 3">
    <name type="scientific">Komagataeibacter rhaeticus</name>
    <dbReference type="NCBI Taxonomy" id="215221"/>
    <lineage>
        <taxon>Bacteria</taxon>
        <taxon>Pseudomonadati</taxon>
        <taxon>Pseudomonadota</taxon>
        <taxon>Alphaproteobacteria</taxon>
        <taxon>Acetobacterales</taxon>
        <taxon>Acetobacteraceae</taxon>
        <taxon>Komagataeibacter</taxon>
    </lineage>
</organism>
<dbReference type="SUPFAM" id="SSF55729">
    <property type="entry name" value="Acyl-CoA N-acyltransferases (Nat)"/>
    <property type="match status" value="1"/>
</dbReference>
<name>A0A858JKM3_9PROT</name>
<dbReference type="Pfam" id="PF00583">
    <property type="entry name" value="Acetyltransf_1"/>
    <property type="match status" value="1"/>
</dbReference>
<proteinExistence type="predicted"/>
<dbReference type="CDD" id="cd04301">
    <property type="entry name" value="NAT_SF"/>
    <property type="match status" value="1"/>
</dbReference>
<reference evidence="2 3" key="1">
    <citation type="submission" date="2020-03" db="EMBL/GenBank/DDBJ databases">
        <title>Isolation of cellulose-producing strains, genome characterization and application of the synthesized cellulose films as an economical and sustainable material for piezoelectric sensor construction.</title>
        <authorList>
            <person name="Mangayil R.K."/>
        </authorList>
    </citation>
    <scope>NUCLEOTIDE SEQUENCE [LARGE SCALE GENOMIC DNA]</scope>
    <source>
        <strain evidence="2 3">ENS 9a1a</strain>
    </source>
</reference>
<evidence type="ECO:0000259" key="1">
    <source>
        <dbReference type="PROSITE" id="PS51186"/>
    </source>
</evidence>
<dbReference type="GO" id="GO:0016747">
    <property type="term" value="F:acyltransferase activity, transferring groups other than amino-acyl groups"/>
    <property type="evidence" value="ECO:0007669"/>
    <property type="project" value="InterPro"/>
</dbReference>
<dbReference type="EMBL" id="CP050139">
    <property type="protein sequence ID" value="QIP34308.1"/>
    <property type="molecule type" value="Genomic_DNA"/>
</dbReference>
<dbReference type="KEGG" id="kre:GWK63_01245"/>
<dbReference type="Proteomes" id="UP000502533">
    <property type="component" value="Chromosome"/>
</dbReference>
<dbReference type="AlphaFoldDB" id="A0A858JKM3"/>
<evidence type="ECO:0000313" key="2">
    <source>
        <dbReference type="EMBL" id="QIP34308.1"/>
    </source>
</evidence>
<protein>
    <submittedName>
        <fullName evidence="2">GNAT family N-acetyltransferase</fullName>
    </submittedName>
</protein>
<gene>
    <name evidence="2" type="ORF">GWK63_01245</name>
</gene>
<evidence type="ECO:0000313" key="3">
    <source>
        <dbReference type="Proteomes" id="UP000502533"/>
    </source>
</evidence>
<sequence length="191" mass="20657">MLSGTVFPVMDPAIPRSTTTHGPLLPAWRPLRVADLGTVMTLADRLHPACPERMDVLAERHRLCPEGCLIMPDAQGTAGGYLLSHPWRMGTPPALDTYLGHLPERPDCWYLHDIALLPALRGRGATQAALQIMTRLACARGIRWLALVATEGAGPVWTHLGFAPMPGISPAITATYGADACPMRRRIDQAA</sequence>
<dbReference type="InterPro" id="IPR000182">
    <property type="entry name" value="GNAT_dom"/>
</dbReference>